<dbReference type="InterPro" id="IPR011604">
    <property type="entry name" value="PDDEXK-like_dom_sf"/>
</dbReference>
<dbReference type="PANTHER" id="PTHR45913">
    <property type="entry name" value="EPM2A-INTERACTING PROTEIN 1"/>
    <property type="match status" value="1"/>
</dbReference>
<protein>
    <recommendedName>
        <fullName evidence="1">YqaJ viral recombinase domain-containing protein</fullName>
    </recommendedName>
</protein>
<dbReference type="OrthoDB" id="6108535at2759"/>
<dbReference type="EMBL" id="CAKOFQ010007031">
    <property type="protein sequence ID" value="CAH1987889.1"/>
    <property type="molecule type" value="Genomic_DNA"/>
</dbReference>
<organism evidence="2 3">
    <name type="scientific">Acanthoscelides obtectus</name>
    <name type="common">Bean weevil</name>
    <name type="synonym">Bruchus obtectus</name>
    <dbReference type="NCBI Taxonomy" id="200917"/>
    <lineage>
        <taxon>Eukaryota</taxon>
        <taxon>Metazoa</taxon>
        <taxon>Ecdysozoa</taxon>
        <taxon>Arthropoda</taxon>
        <taxon>Hexapoda</taxon>
        <taxon>Insecta</taxon>
        <taxon>Pterygota</taxon>
        <taxon>Neoptera</taxon>
        <taxon>Endopterygota</taxon>
        <taxon>Coleoptera</taxon>
        <taxon>Polyphaga</taxon>
        <taxon>Cucujiformia</taxon>
        <taxon>Chrysomeloidea</taxon>
        <taxon>Chrysomelidae</taxon>
        <taxon>Bruchinae</taxon>
        <taxon>Bruchini</taxon>
        <taxon>Acanthoscelides</taxon>
    </lineage>
</organism>
<dbReference type="AlphaFoldDB" id="A0A9P0L3V0"/>
<keyword evidence="3" id="KW-1185">Reference proteome</keyword>
<gene>
    <name evidence="2" type="ORF">ACAOBT_LOCUS18140</name>
</gene>
<dbReference type="Proteomes" id="UP001152888">
    <property type="component" value="Unassembled WGS sequence"/>
</dbReference>
<dbReference type="InterPro" id="IPR019080">
    <property type="entry name" value="YqaJ_viral_recombinase"/>
</dbReference>
<name>A0A9P0L3V0_ACAOB</name>
<evidence type="ECO:0000313" key="2">
    <source>
        <dbReference type="EMBL" id="CAH1987889.1"/>
    </source>
</evidence>
<sequence length="194" mass="22422">MQILLLISQLERNGFDNFPSLRSLDLSYNHLKEYQLSLKNLLDAFSARFKEIDDLAIKVEIFTAPFTVRFETAPPQFLMELIKLQCNTILKDRYYHYNSEYNLDGIIAIQWGRTHEKDALDYLKQHYNLNIQSTGVWLTNSGLLGASPDGLIDEGDAIVEEPKKPARLFFTVVLAVRHKAHSHYNESVNTLKYI</sequence>
<dbReference type="GO" id="GO:0006281">
    <property type="term" value="P:DNA repair"/>
    <property type="evidence" value="ECO:0007669"/>
    <property type="project" value="UniProtKB-ARBA"/>
</dbReference>
<reference evidence="2" key="1">
    <citation type="submission" date="2022-03" db="EMBL/GenBank/DDBJ databases">
        <authorList>
            <person name="Sayadi A."/>
        </authorList>
    </citation>
    <scope>NUCLEOTIDE SEQUENCE</scope>
</reference>
<proteinExistence type="predicted"/>
<dbReference type="InterPro" id="IPR011335">
    <property type="entry name" value="Restrct_endonuc-II-like"/>
</dbReference>
<comment type="caution">
    <text evidence="2">The sequence shown here is derived from an EMBL/GenBank/DDBJ whole genome shotgun (WGS) entry which is preliminary data.</text>
</comment>
<evidence type="ECO:0000313" key="3">
    <source>
        <dbReference type="Proteomes" id="UP001152888"/>
    </source>
</evidence>
<dbReference type="Pfam" id="PF09588">
    <property type="entry name" value="YqaJ"/>
    <property type="match status" value="1"/>
</dbReference>
<feature type="domain" description="YqaJ viral recombinase" evidence="1">
    <location>
        <begin position="107"/>
        <end position="170"/>
    </location>
</feature>
<dbReference type="SUPFAM" id="SSF52980">
    <property type="entry name" value="Restriction endonuclease-like"/>
    <property type="match status" value="1"/>
</dbReference>
<dbReference type="Gene3D" id="3.90.320.10">
    <property type="match status" value="1"/>
</dbReference>
<dbReference type="PANTHER" id="PTHR45913:SF5">
    <property type="entry name" value="GENERAL TRANSCRIPTION FACTOR II-I REPEAT DOMAIN-CONTAINING PROTEIN 2A-LIKE PROTEIN"/>
    <property type="match status" value="1"/>
</dbReference>
<accession>A0A9P0L3V0</accession>
<evidence type="ECO:0000259" key="1">
    <source>
        <dbReference type="Pfam" id="PF09588"/>
    </source>
</evidence>